<evidence type="ECO:0000313" key="1">
    <source>
        <dbReference type="EMBL" id="SEG37138.1"/>
    </source>
</evidence>
<keyword evidence="2" id="KW-1185">Reference proteome</keyword>
<organism evidence="1 2">
    <name type="scientific">Bryocella elongata</name>
    <dbReference type="NCBI Taxonomy" id="863522"/>
    <lineage>
        <taxon>Bacteria</taxon>
        <taxon>Pseudomonadati</taxon>
        <taxon>Acidobacteriota</taxon>
        <taxon>Terriglobia</taxon>
        <taxon>Terriglobales</taxon>
        <taxon>Acidobacteriaceae</taxon>
        <taxon>Bryocella</taxon>
    </lineage>
</organism>
<dbReference type="PANTHER" id="PTHR40616">
    <property type="entry name" value="LINALOOL DEHYDRATASE_ISOMERASE DOMAIN-CONTAINING PROTEIN"/>
    <property type="match status" value="1"/>
</dbReference>
<dbReference type="EMBL" id="FNVA01000004">
    <property type="protein sequence ID" value="SEG37138.1"/>
    <property type="molecule type" value="Genomic_DNA"/>
</dbReference>
<dbReference type="AlphaFoldDB" id="A0A1H5ZKU1"/>
<proteinExistence type="predicted"/>
<evidence type="ECO:0000313" key="2">
    <source>
        <dbReference type="Proteomes" id="UP000236728"/>
    </source>
</evidence>
<gene>
    <name evidence="1" type="ORF">SAMN05421819_2735</name>
</gene>
<reference evidence="1 2" key="1">
    <citation type="submission" date="2016-10" db="EMBL/GenBank/DDBJ databases">
        <authorList>
            <person name="de Groot N.N."/>
        </authorList>
    </citation>
    <scope>NUCLEOTIDE SEQUENCE [LARGE SCALE GENOMIC DNA]</scope>
    <source>
        <strain evidence="1 2">DSM 22489</strain>
    </source>
</reference>
<protein>
    <submittedName>
        <fullName evidence="1">Uncharacterized protein</fullName>
    </submittedName>
</protein>
<dbReference type="Proteomes" id="UP000236728">
    <property type="component" value="Unassembled WGS sequence"/>
</dbReference>
<sequence>MDANTRELFEQSMQWSDHFYDDGAKLVRSPYSTGAAGAHGSAGRYMVRESSWYALGLLFRDQDGDRGRAAQVIEKVLDQQYTVPGVRWYGTYKRTPEEPTPTGKSVMWRGYDPNWRHFIGTTFAMILIEYPDRVPASLRERMYKAIDLAVVGEMQEGRLVPSYTNIALMYGFLWDFAAVHDHRADWLKQSADWNDAVNNLFSAHHAFFEYNSPTYCGVDLYGLALWRNYGSSAHLRDMGSTMEISLWRDLMKYYQPSLRNLSGPFDRSYGMDMESYVSVVGVWMRTMLDAKHAPLPPLVATTDHLPDLWFAPHIAILGLNVPDDARAKMTHFSGPHLVRQEIDDKRTATAWIGNNVIFGGEITSFTKDAGPTSQFHPATVQWRTPSGQIGWVLIVECPPINASADEHGLSIDTKDANSTIKIQIHAKGTDKAKLLRGSWSLPGLQIKTSADAKDFTVTGDSDNLYVTYTGLHHMRLEIPESK</sequence>
<name>A0A1H5ZKU1_9BACT</name>
<dbReference type="PANTHER" id="PTHR40616:SF1">
    <property type="entry name" value="LINALOOL DEHYDRATASE_ISOMERASE DOMAIN-CONTAINING PROTEIN"/>
    <property type="match status" value="1"/>
</dbReference>
<accession>A0A1H5ZKU1</accession>